<dbReference type="PANTHER" id="PTHR43585:SF2">
    <property type="entry name" value="ATP-GRASP ENZYME FSQD"/>
    <property type="match status" value="1"/>
</dbReference>
<dbReference type="GO" id="GO:0005524">
    <property type="term" value="F:ATP binding"/>
    <property type="evidence" value="ECO:0007669"/>
    <property type="project" value="UniProtKB-UniRule"/>
</dbReference>
<dbReference type="PROSITE" id="PS50975">
    <property type="entry name" value="ATP_GRASP"/>
    <property type="match status" value="1"/>
</dbReference>
<dbReference type="GO" id="GO:0046872">
    <property type="term" value="F:metal ion binding"/>
    <property type="evidence" value="ECO:0007669"/>
    <property type="project" value="InterPro"/>
</dbReference>
<feature type="domain" description="ATP-grasp" evidence="5">
    <location>
        <begin position="116"/>
        <end position="310"/>
    </location>
</feature>
<dbReference type="Gene3D" id="3.30.1490.20">
    <property type="entry name" value="ATP-grasp fold, A domain"/>
    <property type="match status" value="1"/>
</dbReference>
<keyword evidence="2 4" id="KW-0547">Nucleotide-binding</keyword>
<evidence type="ECO:0000256" key="4">
    <source>
        <dbReference type="PROSITE-ProRule" id="PRU00409"/>
    </source>
</evidence>
<dbReference type="RefSeq" id="WP_068613512.1">
    <property type="nucleotide sequence ID" value="NZ_CP016268.1"/>
</dbReference>
<keyword evidence="7" id="KW-1185">Reference proteome</keyword>
<dbReference type="InterPro" id="IPR052032">
    <property type="entry name" value="ATP-dep_AA_Ligase"/>
</dbReference>
<evidence type="ECO:0000313" key="6">
    <source>
        <dbReference type="EMBL" id="ANO50596.1"/>
    </source>
</evidence>
<dbReference type="InterPro" id="IPR011761">
    <property type="entry name" value="ATP-grasp"/>
</dbReference>
<accession>A0A193LDS7</accession>
<dbReference type="EMBL" id="CP016268">
    <property type="protein sequence ID" value="ANO50596.1"/>
    <property type="molecule type" value="Genomic_DNA"/>
</dbReference>
<dbReference type="KEGG" id="woc:BA177_04665"/>
<dbReference type="Gene3D" id="3.40.50.20">
    <property type="match status" value="1"/>
</dbReference>
<reference evidence="6 7" key="1">
    <citation type="submission" date="2016-06" db="EMBL/GenBank/DDBJ databases">
        <title>Complete genome sequence of a deep-branching marine Gamma Proteobacterium Woeseia oceani type strain XK5.</title>
        <authorList>
            <person name="Mu D."/>
            <person name="Du Z."/>
        </authorList>
    </citation>
    <scope>NUCLEOTIDE SEQUENCE [LARGE SCALE GENOMIC DNA]</scope>
    <source>
        <strain evidence="6 7">XK5</strain>
    </source>
</reference>
<dbReference type="SUPFAM" id="SSF56059">
    <property type="entry name" value="Glutathione synthetase ATP-binding domain-like"/>
    <property type="match status" value="1"/>
</dbReference>
<evidence type="ECO:0000256" key="1">
    <source>
        <dbReference type="ARBA" id="ARBA00022598"/>
    </source>
</evidence>
<dbReference type="PANTHER" id="PTHR43585">
    <property type="entry name" value="FUMIPYRROLE BIOSYNTHESIS PROTEIN C"/>
    <property type="match status" value="1"/>
</dbReference>
<gene>
    <name evidence="6" type="ORF">BA177_04665</name>
</gene>
<dbReference type="SMART" id="SM01209">
    <property type="entry name" value="GARS_A"/>
    <property type="match status" value="1"/>
</dbReference>
<evidence type="ECO:0000259" key="5">
    <source>
        <dbReference type="PROSITE" id="PS50975"/>
    </source>
</evidence>
<proteinExistence type="predicted"/>
<dbReference type="STRING" id="1548547.BA177_04665"/>
<evidence type="ECO:0000256" key="2">
    <source>
        <dbReference type="ARBA" id="ARBA00022741"/>
    </source>
</evidence>
<dbReference type="AlphaFoldDB" id="A0A193LDS7"/>
<dbReference type="InterPro" id="IPR013815">
    <property type="entry name" value="ATP_grasp_subdomain_1"/>
</dbReference>
<organism evidence="6 7">
    <name type="scientific">Woeseia oceani</name>
    <dbReference type="NCBI Taxonomy" id="1548547"/>
    <lineage>
        <taxon>Bacteria</taxon>
        <taxon>Pseudomonadati</taxon>
        <taxon>Pseudomonadota</taxon>
        <taxon>Gammaproteobacteria</taxon>
        <taxon>Woeseiales</taxon>
        <taxon>Woeseiaceae</taxon>
        <taxon>Woeseia</taxon>
    </lineage>
</organism>
<evidence type="ECO:0000256" key="3">
    <source>
        <dbReference type="ARBA" id="ARBA00022840"/>
    </source>
</evidence>
<dbReference type="OrthoDB" id="24041at2"/>
<protein>
    <recommendedName>
        <fullName evidence="5">ATP-grasp domain-containing protein</fullName>
    </recommendedName>
</protein>
<evidence type="ECO:0000313" key="7">
    <source>
        <dbReference type="Proteomes" id="UP000092695"/>
    </source>
</evidence>
<dbReference type="GO" id="GO:0016874">
    <property type="term" value="F:ligase activity"/>
    <property type="evidence" value="ECO:0007669"/>
    <property type="project" value="UniProtKB-KW"/>
</dbReference>
<sequence length="405" mass="45240">MNVLILSPGYPADMPEFTRGLAECGANVFGVGDQQPEQLPPQVRRCLSAYVHVSSLWDSQQVIAAIHAQLRGHTLDRIECLWEPGIMLAAELRQQFGVAGLTVEQAHRFRDKEAMKLALDAAGIRTPHHVAVSSIAACWEAADRIGYPLVLKPIAGAGSADTYRVASRDELRAVLPRLRHVPTVSVEEFIDGEEYTFDTITIDNEVAYYNVAWYRPRPLIARSHEWISPQVIALRDIANPELQAGIKMGHDVINALGFDSGFTHMEWYRKADGEVVFGEIGARPPGAHQVDQMKFACDFDVFRVWGQSVTSRQLEMTIERRYNVATIYKRAQGMGRISRIEGAGQLQQRFGEHVVWNALSQPGTPRRDWLQTLVSDGFVMLRHPDLAETLSMADAVGSELHLYAD</sequence>
<dbReference type="Proteomes" id="UP000092695">
    <property type="component" value="Chromosome"/>
</dbReference>
<dbReference type="Gene3D" id="3.30.470.20">
    <property type="entry name" value="ATP-grasp fold, B domain"/>
    <property type="match status" value="1"/>
</dbReference>
<keyword evidence="1" id="KW-0436">Ligase</keyword>
<keyword evidence="3 4" id="KW-0067">ATP-binding</keyword>
<name>A0A193LDS7_9GAMM</name>